<dbReference type="PATRIC" id="fig|1127483.3.peg.7330"/>
<organism evidence="1 2">
    <name type="scientific">Cupriavidus basilensis OR16</name>
    <dbReference type="NCBI Taxonomy" id="1127483"/>
    <lineage>
        <taxon>Bacteria</taxon>
        <taxon>Pseudomonadati</taxon>
        <taxon>Pseudomonadota</taxon>
        <taxon>Betaproteobacteria</taxon>
        <taxon>Burkholderiales</taxon>
        <taxon>Burkholderiaceae</taxon>
        <taxon>Cupriavidus</taxon>
    </lineage>
</organism>
<reference evidence="1 2" key="1">
    <citation type="journal article" date="2012" name="J. Bacteriol.">
        <title>De Novo Genome Project of Cupriavidus basilensis OR16.</title>
        <authorList>
            <person name="Cserhati M."/>
            <person name="Kriszt B."/>
            <person name="Szoboszlay S."/>
            <person name="Toth A."/>
            <person name="Szabo I."/>
            <person name="Tancsics A."/>
            <person name="Nagy I."/>
            <person name="Horvath B."/>
            <person name="Nagy I."/>
            <person name="Kukolya J."/>
        </authorList>
    </citation>
    <scope>NUCLEOTIDE SEQUENCE [LARGE SCALE GENOMIC DNA]</scope>
    <source>
        <strain evidence="1 2">OR16</strain>
    </source>
</reference>
<gene>
    <name evidence="1" type="ORF">OR16_36760</name>
</gene>
<protein>
    <submittedName>
        <fullName evidence="1">Chromate transporter</fullName>
    </submittedName>
</protein>
<name>H1SG49_9BURK</name>
<dbReference type="Proteomes" id="UP000005808">
    <property type="component" value="Unassembled WGS sequence"/>
</dbReference>
<sequence>MRRCYGAGCPDFDNVGRDANTASRLAPAPIALAQLAPGPMAAQLAIYLDYVHHRISHRGCHAGRGRAGVITPR</sequence>
<evidence type="ECO:0000313" key="1">
    <source>
        <dbReference type="EMBL" id="EHP38535.1"/>
    </source>
</evidence>
<accession>H1SG49</accession>
<comment type="caution">
    <text evidence="1">The sequence shown here is derived from an EMBL/GenBank/DDBJ whole genome shotgun (WGS) entry which is preliminary data.</text>
</comment>
<dbReference type="AlphaFoldDB" id="H1SG49"/>
<dbReference type="EMBL" id="AHJE01000121">
    <property type="protein sequence ID" value="EHP38535.1"/>
    <property type="molecule type" value="Genomic_DNA"/>
</dbReference>
<proteinExistence type="predicted"/>
<evidence type="ECO:0000313" key="2">
    <source>
        <dbReference type="Proteomes" id="UP000005808"/>
    </source>
</evidence>